<organism evidence="1 2">
    <name type="scientific">Flavobacterium profundi</name>
    <dbReference type="NCBI Taxonomy" id="1774945"/>
    <lineage>
        <taxon>Bacteria</taxon>
        <taxon>Pseudomonadati</taxon>
        <taxon>Bacteroidota</taxon>
        <taxon>Flavobacteriia</taxon>
        <taxon>Flavobacteriales</taxon>
        <taxon>Flavobacteriaceae</taxon>
        <taxon>Flavobacterium</taxon>
    </lineage>
</organism>
<name>A0A6I4IXP9_9FLAO</name>
<dbReference type="RefSeq" id="WP_140999565.1">
    <property type="nucleotide sequence ID" value="NZ_VDCZ01000034.1"/>
</dbReference>
<reference evidence="2" key="1">
    <citation type="submission" date="2019-05" db="EMBL/GenBank/DDBJ databases">
        <title>Flavobacterium profundi sp. nov., isolated from a deep-sea seamount.</title>
        <authorList>
            <person name="Zhang D.-C."/>
        </authorList>
    </citation>
    <scope>NUCLEOTIDE SEQUENCE [LARGE SCALE GENOMIC DNA]</scope>
    <source>
        <strain evidence="2">TP390</strain>
    </source>
</reference>
<keyword evidence="2" id="KW-1185">Reference proteome</keyword>
<sequence length="185" mass="21673">MYQKQFPTCKIKGSLEPTEFEHMFSKGMIPKKCSECDLMFEGECRRNSEITGEYTRLDYGKCEIEGKTEPVRIEIDSNGYEIFVPAKCEHCDYLKKDKYRGYICTFEKNIWGDFPRSLDWGNWKPNFPIIGLGANLKLTKHLIILIENEKTTEAIKEIKRLNNGIEFKEAIESVSLLKKKIDKYY</sequence>
<evidence type="ECO:0000313" key="1">
    <source>
        <dbReference type="EMBL" id="MVO11138.1"/>
    </source>
</evidence>
<proteinExistence type="predicted"/>
<dbReference type="OrthoDB" id="1491153at2"/>
<evidence type="ECO:0000313" key="2">
    <source>
        <dbReference type="Proteomes" id="UP000431264"/>
    </source>
</evidence>
<protein>
    <submittedName>
        <fullName evidence="1">Uncharacterized protein</fullName>
    </submittedName>
</protein>
<dbReference type="AlphaFoldDB" id="A0A6I4IXP9"/>
<accession>A0A6I4IXP9</accession>
<dbReference type="EMBL" id="WQLW01000034">
    <property type="protein sequence ID" value="MVO11138.1"/>
    <property type="molecule type" value="Genomic_DNA"/>
</dbReference>
<dbReference type="Proteomes" id="UP000431264">
    <property type="component" value="Unassembled WGS sequence"/>
</dbReference>
<comment type="caution">
    <text evidence="1">The sequence shown here is derived from an EMBL/GenBank/DDBJ whole genome shotgun (WGS) entry which is preliminary data.</text>
</comment>
<gene>
    <name evidence="1" type="ORF">GOQ30_18380</name>
</gene>